<evidence type="ECO:0000313" key="3">
    <source>
        <dbReference type="Proteomes" id="UP001309876"/>
    </source>
</evidence>
<feature type="signal peptide" evidence="1">
    <location>
        <begin position="1"/>
        <end position="18"/>
    </location>
</feature>
<gene>
    <name evidence="2" type="ORF">LTR05_007642</name>
</gene>
<proteinExistence type="predicted"/>
<sequence length="220" mass="23987">MLTLALALLAISLPHSSALPAPESLRRDVSEAIKSVRCADGLLPTPKYGLENASFSVCTEEIIHAPSSLIYNALLDFRQYHVWNTFVTEVQLPAAVQTPADVYPGLDIVFTTQGLVPGVDTLSIEIVTLLDPPAPHKQPAKWKDWNHDDGYSIVAWESGVAVQAEHPTSLQELGGGNVRMISWETYYRPNDTVVLPIAGALQSAFVQQGRDLKAYVEGLI</sequence>
<protein>
    <submittedName>
        <fullName evidence="2">Uncharacterized protein</fullName>
    </submittedName>
</protein>
<reference evidence="2 3" key="1">
    <citation type="submission" date="2023-08" db="EMBL/GenBank/DDBJ databases">
        <title>Black Yeasts Isolated from many extreme environments.</title>
        <authorList>
            <person name="Coleine C."/>
            <person name="Stajich J.E."/>
            <person name="Selbmann L."/>
        </authorList>
    </citation>
    <scope>NUCLEOTIDE SEQUENCE [LARGE SCALE GENOMIC DNA]</scope>
    <source>
        <strain evidence="2 3">CCFEE 5910</strain>
    </source>
</reference>
<dbReference type="SUPFAM" id="SSF55961">
    <property type="entry name" value="Bet v1-like"/>
    <property type="match status" value="1"/>
</dbReference>
<accession>A0AAN7STZ0</accession>
<keyword evidence="3" id="KW-1185">Reference proteome</keyword>
<name>A0AAN7STZ0_9EURO</name>
<dbReference type="AlphaFoldDB" id="A0AAN7STZ0"/>
<keyword evidence="1" id="KW-0732">Signal</keyword>
<comment type="caution">
    <text evidence="2">The sequence shown here is derived from an EMBL/GenBank/DDBJ whole genome shotgun (WGS) entry which is preliminary data.</text>
</comment>
<evidence type="ECO:0000313" key="2">
    <source>
        <dbReference type="EMBL" id="KAK5081511.1"/>
    </source>
</evidence>
<feature type="chain" id="PRO_5042870617" evidence="1">
    <location>
        <begin position="19"/>
        <end position="220"/>
    </location>
</feature>
<dbReference type="Proteomes" id="UP001309876">
    <property type="component" value="Unassembled WGS sequence"/>
</dbReference>
<dbReference type="InterPro" id="IPR023393">
    <property type="entry name" value="START-like_dom_sf"/>
</dbReference>
<dbReference type="Gene3D" id="3.30.530.20">
    <property type="match status" value="1"/>
</dbReference>
<evidence type="ECO:0000256" key="1">
    <source>
        <dbReference type="SAM" id="SignalP"/>
    </source>
</evidence>
<organism evidence="2 3">
    <name type="scientific">Lithohypha guttulata</name>
    <dbReference type="NCBI Taxonomy" id="1690604"/>
    <lineage>
        <taxon>Eukaryota</taxon>
        <taxon>Fungi</taxon>
        <taxon>Dikarya</taxon>
        <taxon>Ascomycota</taxon>
        <taxon>Pezizomycotina</taxon>
        <taxon>Eurotiomycetes</taxon>
        <taxon>Chaetothyriomycetidae</taxon>
        <taxon>Chaetothyriales</taxon>
        <taxon>Trichomeriaceae</taxon>
        <taxon>Lithohypha</taxon>
    </lineage>
</organism>
<dbReference type="EMBL" id="JAVRRJ010000009">
    <property type="protein sequence ID" value="KAK5081511.1"/>
    <property type="molecule type" value="Genomic_DNA"/>
</dbReference>